<feature type="domain" description="Methionyl/Leucyl tRNA synthetase" evidence="8">
    <location>
        <begin position="10"/>
        <end position="149"/>
    </location>
</feature>
<dbReference type="EMBL" id="MHQT01000032">
    <property type="protein sequence ID" value="OHA09003.1"/>
    <property type="molecule type" value="Genomic_DNA"/>
</dbReference>
<organism evidence="9 10">
    <name type="scientific">Candidatus Sungbacteria bacterium RIFCSPLOWO2_01_FULL_60_25</name>
    <dbReference type="NCBI Taxonomy" id="1802281"/>
    <lineage>
        <taxon>Bacteria</taxon>
        <taxon>Candidatus Sungiibacteriota</taxon>
    </lineage>
</organism>
<reference evidence="9 10" key="1">
    <citation type="journal article" date="2016" name="Nat. Commun.">
        <title>Thousands of microbial genomes shed light on interconnected biogeochemical processes in an aquifer system.</title>
        <authorList>
            <person name="Anantharaman K."/>
            <person name="Brown C.T."/>
            <person name="Hug L.A."/>
            <person name="Sharon I."/>
            <person name="Castelle C.J."/>
            <person name="Probst A.J."/>
            <person name="Thomas B.C."/>
            <person name="Singh A."/>
            <person name="Wilkins M.J."/>
            <person name="Karaoz U."/>
            <person name="Brodie E.L."/>
            <person name="Williams K.H."/>
            <person name="Hubbard S.S."/>
            <person name="Banfield J.F."/>
        </authorList>
    </citation>
    <scope>NUCLEOTIDE SEQUENCE [LARGE SCALE GENOMIC DNA]</scope>
</reference>
<dbReference type="Gene3D" id="3.40.50.620">
    <property type="entry name" value="HUPs"/>
    <property type="match status" value="1"/>
</dbReference>
<keyword evidence="5 7" id="KW-0648">Protein biosynthesis</keyword>
<name>A0A1G2LBI7_9BACT</name>
<evidence type="ECO:0000256" key="6">
    <source>
        <dbReference type="ARBA" id="ARBA00023146"/>
    </source>
</evidence>
<evidence type="ECO:0000256" key="1">
    <source>
        <dbReference type="ARBA" id="ARBA00012838"/>
    </source>
</evidence>
<evidence type="ECO:0000259" key="8">
    <source>
        <dbReference type="Pfam" id="PF09334"/>
    </source>
</evidence>
<dbReference type="SUPFAM" id="SSF47323">
    <property type="entry name" value="Anticodon-binding domain of a subclass of class I aminoacyl-tRNA synthetases"/>
    <property type="match status" value="1"/>
</dbReference>
<dbReference type="InterPro" id="IPR014729">
    <property type="entry name" value="Rossmann-like_a/b/a_fold"/>
</dbReference>
<accession>A0A1G2LBI7</accession>
<dbReference type="PRINTS" id="PR01041">
    <property type="entry name" value="TRNASYNTHMET"/>
</dbReference>
<dbReference type="InterPro" id="IPR015413">
    <property type="entry name" value="Methionyl/Leucyl_tRNA_Synth"/>
</dbReference>
<dbReference type="PANTHER" id="PTHR43326:SF1">
    <property type="entry name" value="METHIONINE--TRNA LIGASE, MITOCHONDRIAL"/>
    <property type="match status" value="1"/>
</dbReference>
<keyword evidence="4 7" id="KW-0067">ATP-binding</keyword>
<dbReference type="CDD" id="cd00814">
    <property type="entry name" value="MetRS_core"/>
    <property type="match status" value="1"/>
</dbReference>
<dbReference type="Gene3D" id="2.170.220.10">
    <property type="match status" value="1"/>
</dbReference>
<dbReference type="InterPro" id="IPR009080">
    <property type="entry name" value="tRNAsynth_Ia_anticodon-bd"/>
</dbReference>
<dbReference type="AlphaFoldDB" id="A0A1G2LBI7"/>
<evidence type="ECO:0000256" key="3">
    <source>
        <dbReference type="ARBA" id="ARBA00022741"/>
    </source>
</evidence>
<dbReference type="PANTHER" id="PTHR43326">
    <property type="entry name" value="METHIONYL-TRNA SYNTHETASE"/>
    <property type="match status" value="1"/>
</dbReference>
<evidence type="ECO:0000256" key="7">
    <source>
        <dbReference type="RuleBase" id="RU363039"/>
    </source>
</evidence>
<dbReference type="Proteomes" id="UP000178977">
    <property type="component" value="Unassembled WGS sequence"/>
</dbReference>
<evidence type="ECO:0000313" key="10">
    <source>
        <dbReference type="Proteomes" id="UP000178977"/>
    </source>
</evidence>
<dbReference type="Pfam" id="PF09334">
    <property type="entry name" value="tRNA-synt_1g"/>
    <property type="match status" value="2"/>
</dbReference>
<dbReference type="Gene3D" id="1.10.730.10">
    <property type="entry name" value="Isoleucyl-tRNA Synthetase, Domain 1"/>
    <property type="match status" value="1"/>
</dbReference>
<dbReference type="InterPro" id="IPR033911">
    <property type="entry name" value="MetRS_core"/>
</dbReference>
<sequence length="494" mass="55808">MAFKTQKTFYITTAIPYVNAEPHLGFGLELVQADVVARHRRLIGDDVRFVTGTDENALKNFLAARERGMEPMDLIERNAAAFRELREVLDLSWDDFIRTTEPRHIRGAKKFWQACDPGDIYKRSYRGIYCPGCEEFKTEKDLADGCCPEHPHTKLEAVEEENYFFRLSKYQDAIEDLIASGRLEIIPETRRHEILSFVRQGLQDFSISRSSARSHGFGIPVPGDSSQVQYVWFDALTNYINALGYADDAEPFRRYWRDGDMVLHVIGKGIARFHAVHWPAMLLSAGLPLPKKIFVHGYITVEGQKISKTLGNIIVPKEIAGEYGTDALRYYLLREIPAFEDGDFSEQKLVERYNGDLANGLGNLVARVATLGERVSPIPLVEVSLREDIRAATRETREAVRSATDSFRFNEALADIWRLIGVADRFVNETKPWAIEDEAELRVVLANACAVVVAVADLIEPYLPGTTGRIRAQISLKDGEVIVKRGEGLFPRRA</sequence>
<keyword evidence="3 7" id="KW-0547">Nucleotide-binding</keyword>
<evidence type="ECO:0000313" key="9">
    <source>
        <dbReference type="EMBL" id="OHA09003.1"/>
    </source>
</evidence>
<dbReference type="GO" id="GO:0005524">
    <property type="term" value="F:ATP binding"/>
    <property type="evidence" value="ECO:0007669"/>
    <property type="project" value="UniProtKB-KW"/>
</dbReference>
<comment type="similarity">
    <text evidence="7">Belongs to the class-I aminoacyl-tRNA synthetase family.</text>
</comment>
<evidence type="ECO:0000256" key="4">
    <source>
        <dbReference type="ARBA" id="ARBA00022840"/>
    </source>
</evidence>
<dbReference type="EC" id="6.1.1.10" evidence="1"/>
<evidence type="ECO:0000256" key="2">
    <source>
        <dbReference type="ARBA" id="ARBA00022598"/>
    </source>
</evidence>
<protein>
    <recommendedName>
        <fullName evidence="1">methionine--tRNA ligase</fullName>
        <ecNumber evidence="1">6.1.1.10</ecNumber>
    </recommendedName>
</protein>
<dbReference type="GO" id="GO:0004825">
    <property type="term" value="F:methionine-tRNA ligase activity"/>
    <property type="evidence" value="ECO:0007669"/>
    <property type="project" value="UniProtKB-EC"/>
</dbReference>
<comment type="caution">
    <text evidence="9">The sequence shown here is derived from an EMBL/GenBank/DDBJ whole genome shotgun (WGS) entry which is preliminary data.</text>
</comment>
<evidence type="ECO:0000256" key="5">
    <source>
        <dbReference type="ARBA" id="ARBA00022917"/>
    </source>
</evidence>
<keyword evidence="6 7" id="KW-0030">Aminoacyl-tRNA synthetase</keyword>
<proteinExistence type="inferred from homology"/>
<dbReference type="STRING" id="1802281.A3A44_01120"/>
<dbReference type="InterPro" id="IPR023457">
    <property type="entry name" value="Met-tRNA_synth_2"/>
</dbReference>
<dbReference type="SUPFAM" id="SSF52374">
    <property type="entry name" value="Nucleotidylyl transferase"/>
    <property type="match status" value="1"/>
</dbReference>
<feature type="domain" description="Methionyl/Leucyl tRNA synthetase" evidence="8">
    <location>
        <begin position="157"/>
        <end position="368"/>
    </location>
</feature>
<keyword evidence="2 7" id="KW-0436">Ligase</keyword>
<gene>
    <name evidence="9" type="ORF">A3A44_01120</name>
</gene>
<dbReference type="GO" id="GO:0006431">
    <property type="term" value="P:methionyl-tRNA aminoacylation"/>
    <property type="evidence" value="ECO:0007669"/>
    <property type="project" value="InterPro"/>
</dbReference>